<dbReference type="InterPro" id="IPR017055">
    <property type="entry name" value="Sig_transdc_His_kinase_DctB"/>
</dbReference>
<comment type="subcellular location">
    <subcellularLocation>
        <location evidence="2">Cell inner membrane</location>
        <topology evidence="2">Multi-pass membrane protein</topology>
    </subcellularLocation>
</comment>
<dbReference type="InterPro" id="IPR005467">
    <property type="entry name" value="His_kinase_dom"/>
</dbReference>
<dbReference type="SMART" id="SM00388">
    <property type="entry name" value="HisKA"/>
    <property type="match status" value="1"/>
</dbReference>
<dbReference type="EMBL" id="JABBGA010000027">
    <property type="protein sequence ID" value="NML28478.1"/>
    <property type="molecule type" value="Genomic_DNA"/>
</dbReference>
<evidence type="ECO:0000256" key="9">
    <source>
        <dbReference type="ARBA" id="ARBA00022741"/>
    </source>
</evidence>
<evidence type="ECO:0000256" key="6">
    <source>
        <dbReference type="ARBA" id="ARBA00022553"/>
    </source>
</evidence>
<dbReference type="CDD" id="cd12914">
    <property type="entry name" value="PDC1_DGC_like"/>
    <property type="match status" value="1"/>
</dbReference>
<evidence type="ECO:0000256" key="15">
    <source>
        <dbReference type="ARBA" id="ARBA00073143"/>
    </source>
</evidence>
<comment type="caution">
    <text evidence="20">The sequence shown here is derived from an EMBL/GenBank/DDBJ whole genome shotgun (WGS) entry which is preliminary data.</text>
</comment>
<dbReference type="FunFam" id="1.10.287.130:FF:000049">
    <property type="entry name" value="C4-dicarboxylate transport sensor protein DctB"/>
    <property type="match status" value="1"/>
</dbReference>
<evidence type="ECO:0000313" key="20">
    <source>
        <dbReference type="EMBL" id="NML28478.1"/>
    </source>
</evidence>
<dbReference type="SMART" id="SM00387">
    <property type="entry name" value="HATPase_c"/>
    <property type="match status" value="1"/>
</dbReference>
<protein>
    <recommendedName>
        <fullName evidence="15">C4-dicarboxylate transport sensor protein DctB</fullName>
        <ecNumber evidence="3">2.7.13.3</ecNumber>
    </recommendedName>
</protein>
<dbReference type="Gene3D" id="3.30.450.20">
    <property type="entry name" value="PAS domain"/>
    <property type="match status" value="2"/>
</dbReference>
<evidence type="ECO:0000256" key="5">
    <source>
        <dbReference type="ARBA" id="ARBA00022519"/>
    </source>
</evidence>
<reference evidence="20 21" key="1">
    <citation type="submission" date="2020-04" db="EMBL/GenBank/DDBJ databases">
        <title>Zoogloea sp. G-4-1-14 isolated from soil.</title>
        <authorList>
            <person name="Dahal R.H."/>
        </authorList>
    </citation>
    <scope>NUCLEOTIDE SEQUENCE [LARGE SCALE GENOMIC DNA]</scope>
    <source>
        <strain evidence="20 21">G-4-1-14</strain>
    </source>
</reference>
<dbReference type="RefSeq" id="WP_169148000.1">
    <property type="nucleotide sequence ID" value="NZ_JABBGA010000027.1"/>
</dbReference>
<evidence type="ECO:0000256" key="7">
    <source>
        <dbReference type="ARBA" id="ARBA00022679"/>
    </source>
</evidence>
<evidence type="ECO:0000256" key="2">
    <source>
        <dbReference type="ARBA" id="ARBA00004429"/>
    </source>
</evidence>
<dbReference type="PROSITE" id="PS50109">
    <property type="entry name" value="HIS_KIN"/>
    <property type="match status" value="1"/>
</dbReference>
<dbReference type="SUPFAM" id="SSF47384">
    <property type="entry name" value="Homodimeric domain of signal transducing histidine kinase"/>
    <property type="match status" value="1"/>
</dbReference>
<evidence type="ECO:0000256" key="12">
    <source>
        <dbReference type="ARBA" id="ARBA00022989"/>
    </source>
</evidence>
<keyword evidence="10 20" id="KW-0418">Kinase</keyword>
<proteinExistence type="predicted"/>
<dbReference type="Gene3D" id="3.30.565.10">
    <property type="entry name" value="Histidine kinase-like ATPase, C-terminal domain"/>
    <property type="match status" value="1"/>
</dbReference>
<keyword evidence="13" id="KW-0902">Two-component regulatory system</keyword>
<dbReference type="CDD" id="cd00082">
    <property type="entry name" value="HisKA"/>
    <property type="match status" value="1"/>
</dbReference>
<keyword evidence="9" id="KW-0547">Nucleotide-binding</keyword>
<feature type="compositionally biased region" description="Low complexity" evidence="17">
    <location>
        <begin position="1"/>
        <end position="22"/>
    </location>
</feature>
<organism evidence="20 21">
    <name type="scientific">Zoogloea dura</name>
    <dbReference type="NCBI Taxonomy" id="2728840"/>
    <lineage>
        <taxon>Bacteria</taxon>
        <taxon>Pseudomonadati</taxon>
        <taxon>Pseudomonadota</taxon>
        <taxon>Betaproteobacteria</taxon>
        <taxon>Rhodocyclales</taxon>
        <taxon>Zoogloeaceae</taxon>
        <taxon>Zoogloea</taxon>
    </lineage>
</organism>
<keyword evidence="14 18" id="KW-0472">Membrane</keyword>
<evidence type="ECO:0000256" key="14">
    <source>
        <dbReference type="ARBA" id="ARBA00023136"/>
    </source>
</evidence>
<name>A0A848G874_9RHOO</name>
<dbReference type="InterPro" id="IPR003661">
    <property type="entry name" value="HisK_dim/P_dom"/>
</dbReference>
<keyword evidence="11" id="KW-0067">ATP-binding</keyword>
<feature type="coiled-coil region" evidence="16">
    <location>
        <begin position="354"/>
        <end position="424"/>
    </location>
</feature>
<evidence type="ECO:0000256" key="11">
    <source>
        <dbReference type="ARBA" id="ARBA00022840"/>
    </source>
</evidence>
<evidence type="ECO:0000256" key="18">
    <source>
        <dbReference type="SAM" id="Phobius"/>
    </source>
</evidence>
<dbReference type="GO" id="GO:0000155">
    <property type="term" value="F:phosphorelay sensor kinase activity"/>
    <property type="evidence" value="ECO:0007669"/>
    <property type="project" value="InterPro"/>
</dbReference>
<dbReference type="EC" id="2.7.13.3" evidence="3"/>
<feature type="transmembrane region" description="Helical" evidence="18">
    <location>
        <begin position="34"/>
        <end position="53"/>
    </location>
</feature>
<comment type="catalytic activity">
    <reaction evidence="1">
        <text>ATP + protein L-histidine = ADP + protein N-phospho-L-histidine.</text>
        <dbReference type="EC" id="2.7.13.3"/>
    </reaction>
</comment>
<evidence type="ECO:0000256" key="8">
    <source>
        <dbReference type="ARBA" id="ARBA00022692"/>
    </source>
</evidence>
<keyword evidence="7" id="KW-0808">Transferase</keyword>
<evidence type="ECO:0000256" key="17">
    <source>
        <dbReference type="SAM" id="MobiDB-lite"/>
    </source>
</evidence>
<dbReference type="InterPro" id="IPR036890">
    <property type="entry name" value="HATPase_C_sf"/>
</dbReference>
<dbReference type="Proteomes" id="UP000580043">
    <property type="component" value="Unassembled WGS sequence"/>
</dbReference>
<dbReference type="PIRSF" id="PIRSF036431">
    <property type="entry name" value="STHK_DctB"/>
    <property type="match status" value="1"/>
</dbReference>
<evidence type="ECO:0000256" key="3">
    <source>
        <dbReference type="ARBA" id="ARBA00012438"/>
    </source>
</evidence>
<accession>A0A848G874</accession>
<dbReference type="SUPFAM" id="SSF103190">
    <property type="entry name" value="Sensory domain-like"/>
    <property type="match status" value="1"/>
</dbReference>
<keyword evidence="16" id="KW-0175">Coiled coil</keyword>
<keyword evidence="6" id="KW-0597">Phosphoprotein</keyword>
<dbReference type="PRINTS" id="PR00344">
    <property type="entry name" value="BCTRLSENSOR"/>
</dbReference>
<sequence length="649" mass="69508">MSTPAQSAAPPPATESTSLAATLPPSRSLSPNPFLVMAFLLLISLIGFGGYRASEYQGMQILRTDAGHRLDLFAAAVDGIVNRYAHIPATIQLNEEVLGVMQRTRHPGSIVAANRFLQRLNEHIGSIAIFVVNERGIVIASSNWGDPDNSFVGEDLSFRSYFLDGLAGRSGHHFAIGITRGEPGYFVSHPIRSGNRVVGVAVIKISLGQLDKAWDLLGAPALIADGNGVVILTSVPEWRYTALTPLPLDTRVDIKLSRLYNDGPIGDFPVSVNPDPGPEGQIVHMNLRSSSPGVPAVRGRPDVAGSYLVHGRGLQDVGWRLLIFSDLRPVRAQAFGHGALAAVATGFVLLLLLVVAQRRRIVRQKLEAKELLEQANAQLESKVARRTRALTDTNARLRKEVAERQQAEQTLRAAQDELVQAAKLAVLGQLAAGITHELAQPLGAMRTLSGNAVEFMKRGNLATVEQNLGIIARLADQMGRIITPLKTFARKSPAIPAPADLAHAVGAALFLLDQRLAKAGISVDNRLEAGQHIAWCDQNRLEQVLINLIRNAGDAMAESPLKTLQIDAVQLPDGSLELAIADSGCGLPADGALFEPFFTTKPAGEGLGLGLAISRDIVREFGGDLRAENRPEGGARFILNLPAAPKESP</sequence>
<feature type="domain" description="Histidine kinase" evidence="19">
    <location>
        <begin position="433"/>
        <end position="645"/>
    </location>
</feature>
<evidence type="ECO:0000256" key="13">
    <source>
        <dbReference type="ARBA" id="ARBA00023012"/>
    </source>
</evidence>
<keyword evidence="5" id="KW-0997">Cell inner membrane</keyword>
<dbReference type="InterPro" id="IPR004358">
    <property type="entry name" value="Sig_transdc_His_kin-like_C"/>
</dbReference>
<evidence type="ECO:0000256" key="10">
    <source>
        <dbReference type="ARBA" id="ARBA00022777"/>
    </source>
</evidence>
<dbReference type="PANTHER" id="PTHR43065">
    <property type="entry name" value="SENSOR HISTIDINE KINASE"/>
    <property type="match status" value="1"/>
</dbReference>
<dbReference type="Pfam" id="PF02518">
    <property type="entry name" value="HATPase_c"/>
    <property type="match status" value="1"/>
</dbReference>
<dbReference type="PANTHER" id="PTHR43065:SF46">
    <property type="entry name" value="C4-DICARBOXYLATE TRANSPORT SENSOR PROTEIN DCTB"/>
    <property type="match status" value="1"/>
</dbReference>
<dbReference type="AlphaFoldDB" id="A0A848G874"/>
<feature type="region of interest" description="Disordered" evidence="17">
    <location>
        <begin position="1"/>
        <end position="24"/>
    </location>
</feature>
<dbReference type="SUPFAM" id="SSF55874">
    <property type="entry name" value="ATPase domain of HSP90 chaperone/DNA topoisomerase II/histidine kinase"/>
    <property type="match status" value="1"/>
</dbReference>
<keyword evidence="21" id="KW-1185">Reference proteome</keyword>
<keyword evidence="12 18" id="KW-1133">Transmembrane helix</keyword>
<evidence type="ECO:0000259" key="19">
    <source>
        <dbReference type="PROSITE" id="PS50109"/>
    </source>
</evidence>
<keyword evidence="8 18" id="KW-0812">Transmembrane</keyword>
<dbReference type="InterPro" id="IPR036097">
    <property type="entry name" value="HisK_dim/P_sf"/>
</dbReference>
<keyword evidence="4" id="KW-1003">Cell membrane</keyword>
<dbReference type="InterPro" id="IPR029151">
    <property type="entry name" value="Sensor-like_sf"/>
</dbReference>
<feature type="transmembrane region" description="Helical" evidence="18">
    <location>
        <begin position="334"/>
        <end position="356"/>
    </location>
</feature>
<dbReference type="GO" id="GO:0005524">
    <property type="term" value="F:ATP binding"/>
    <property type="evidence" value="ECO:0007669"/>
    <property type="project" value="UniProtKB-KW"/>
</dbReference>
<evidence type="ECO:0000313" key="21">
    <source>
        <dbReference type="Proteomes" id="UP000580043"/>
    </source>
</evidence>
<evidence type="ECO:0000256" key="1">
    <source>
        <dbReference type="ARBA" id="ARBA00000085"/>
    </source>
</evidence>
<dbReference type="Gene3D" id="1.10.287.130">
    <property type="match status" value="1"/>
</dbReference>
<dbReference type="GO" id="GO:0005886">
    <property type="term" value="C:plasma membrane"/>
    <property type="evidence" value="ECO:0007669"/>
    <property type="project" value="UniProtKB-SubCell"/>
</dbReference>
<evidence type="ECO:0000256" key="4">
    <source>
        <dbReference type="ARBA" id="ARBA00022475"/>
    </source>
</evidence>
<evidence type="ECO:0000256" key="16">
    <source>
        <dbReference type="SAM" id="Coils"/>
    </source>
</evidence>
<gene>
    <name evidence="20" type="ORF">HHL15_22190</name>
</gene>
<dbReference type="InterPro" id="IPR003594">
    <property type="entry name" value="HATPase_dom"/>
</dbReference>